<dbReference type="Gene3D" id="3.90.1750.20">
    <property type="entry name" value="Putative Large Serine Recombinase, Chain B, Domain 2"/>
    <property type="match status" value="1"/>
</dbReference>
<dbReference type="GO" id="GO:0003677">
    <property type="term" value="F:DNA binding"/>
    <property type="evidence" value="ECO:0007669"/>
    <property type="project" value="InterPro"/>
</dbReference>
<proteinExistence type="predicted"/>
<evidence type="ECO:0000313" key="5">
    <source>
        <dbReference type="Proteomes" id="UP000231658"/>
    </source>
</evidence>
<dbReference type="EMBL" id="FLYE01000006">
    <property type="protein sequence ID" value="SCA55897.1"/>
    <property type="molecule type" value="Genomic_DNA"/>
</dbReference>
<keyword evidence="1" id="KW-0175">Coiled coil</keyword>
<dbReference type="InterPro" id="IPR050639">
    <property type="entry name" value="SSR_resolvase"/>
</dbReference>
<dbReference type="InterPro" id="IPR011109">
    <property type="entry name" value="DNA_bind_recombinase_dom"/>
</dbReference>
<dbReference type="Pfam" id="PF00239">
    <property type="entry name" value="Resolvase"/>
    <property type="match status" value="1"/>
</dbReference>
<dbReference type="InterPro" id="IPR036162">
    <property type="entry name" value="Resolvase-like_N_sf"/>
</dbReference>
<protein>
    <submittedName>
        <fullName evidence="4">Resolvase, N terminal domain family</fullName>
    </submittedName>
</protein>
<dbReference type="Gene3D" id="3.40.50.1390">
    <property type="entry name" value="Resolvase, N-terminal catalytic domain"/>
    <property type="match status" value="1"/>
</dbReference>
<dbReference type="Pfam" id="PF13408">
    <property type="entry name" value="Zn_ribbon_recom"/>
    <property type="match status" value="1"/>
</dbReference>
<dbReference type="RefSeq" id="WP_165602619.1">
    <property type="nucleotide sequence ID" value="NZ_FLYE01000006.1"/>
</dbReference>
<name>A0A1C3RF39_9PROT</name>
<dbReference type="SUPFAM" id="SSF53041">
    <property type="entry name" value="Resolvase-like"/>
    <property type="match status" value="1"/>
</dbReference>
<evidence type="ECO:0000259" key="3">
    <source>
        <dbReference type="PROSITE" id="PS51737"/>
    </source>
</evidence>
<dbReference type="PANTHER" id="PTHR30461:SF23">
    <property type="entry name" value="DNA RECOMBINASE-RELATED"/>
    <property type="match status" value="1"/>
</dbReference>
<dbReference type="PROSITE" id="PS51737">
    <property type="entry name" value="RECOMBINASE_DNA_BIND"/>
    <property type="match status" value="1"/>
</dbReference>
<dbReference type="PANTHER" id="PTHR30461">
    <property type="entry name" value="DNA-INVERTASE FROM LAMBDOID PROPHAGE"/>
    <property type="match status" value="1"/>
</dbReference>
<feature type="coiled-coil region" evidence="1">
    <location>
        <begin position="376"/>
        <end position="437"/>
    </location>
</feature>
<feature type="domain" description="Recombinase" evidence="3">
    <location>
        <begin position="151"/>
        <end position="287"/>
    </location>
</feature>
<dbReference type="Pfam" id="PF07508">
    <property type="entry name" value="Recombinase"/>
    <property type="match status" value="1"/>
</dbReference>
<sequence>MKRAVIYARYSSDKQNANSCADQIRLCTQWANKNNISIVDSYYDEAMSGSTTHNRTGLNTLLYDAKSKDFDIVLCEHLDRLSRDQGDLADIRKKLNFEGIDLYTVSNGEVSTIEIGVNGLLGEMYLKNLSEKTHRGMEAALQAGRIPCGKSYGYTPTEGQKGCFTIDTNEADIIRRIFSEYIDGATPHQIALGLNNDNIPSPRGQKWNKSTIAGSKSRLSGILRNRLYNGVFVWNRQQFKNNPYTGNRNSDLNDKSEWQNYDFPQYEIIDDITFNKVTEILSERSTNTSPVSKRKAKHLLSGLTKCGCCGASYTVQGSDRLRCAGLSERGDCDNTRTIKRVEVEDRVLTALQSQLTSPELISTYIKIYHEERKRLKSLERSEADNKRARLIELEKEIHNILKMIDAGVASLEIANRLTNKEQERETLNAELALIEEDDVVQMHPGTADHYGKLVANLQDTLSQYEEGLARDAVFAEVRSLIEKIVITPEQIGKKGSPVTIEVHGVLASLLSVSNNSPSCWGKVVAGARFELTTFRL</sequence>
<dbReference type="GO" id="GO:0000150">
    <property type="term" value="F:DNA strand exchange activity"/>
    <property type="evidence" value="ECO:0007669"/>
    <property type="project" value="InterPro"/>
</dbReference>
<organism evidence="4 5">
    <name type="scientific">Candidatus Terasakiella magnetica</name>
    <dbReference type="NCBI Taxonomy" id="1867952"/>
    <lineage>
        <taxon>Bacteria</taxon>
        <taxon>Pseudomonadati</taxon>
        <taxon>Pseudomonadota</taxon>
        <taxon>Alphaproteobacteria</taxon>
        <taxon>Rhodospirillales</taxon>
        <taxon>Terasakiellaceae</taxon>
        <taxon>Terasakiella</taxon>
    </lineage>
</organism>
<dbReference type="PROSITE" id="PS51736">
    <property type="entry name" value="RECOMBINASES_3"/>
    <property type="match status" value="1"/>
</dbReference>
<dbReference type="InterPro" id="IPR006119">
    <property type="entry name" value="Resolv_N"/>
</dbReference>
<accession>A0A1C3RF39</accession>
<dbReference type="Proteomes" id="UP000231658">
    <property type="component" value="Unassembled WGS sequence"/>
</dbReference>
<dbReference type="STRING" id="1867952.MTBPR1_140015"/>
<evidence type="ECO:0000259" key="2">
    <source>
        <dbReference type="PROSITE" id="PS51736"/>
    </source>
</evidence>
<dbReference type="InterPro" id="IPR038109">
    <property type="entry name" value="DNA_bind_recomb_sf"/>
</dbReference>
<dbReference type="SMART" id="SM00857">
    <property type="entry name" value="Resolvase"/>
    <property type="match status" value="1"/>
</dbReference>
<evidence type="ECO:0000313" key="4">
    <source>
        <dbReference type="EMBL" id="SCA55897.1"/>
    </source>
</evidence>
<evidence type="ECO:0000256" key="1">
    <source>
        <dbReference type="SAM" id="Coils"/>
    </source>
</evidence>
<reference evidence="4 5" key="1">
    <citation type="submission" date="2016-07" db="EMBL/GenBank/DDBJ databases">
        <authorList>
            <person name="Lefevre C.T."/>
        </authorList>
    </citation>
    <scope>NUCLEOTIDE SEQUENCE [LARGE SCALE GENOMIC DNA]</scope>
    <source>
        <strain evidence="4">PR1</strain>
    </source>
</reference>
<feature type="domain" description="Resolvase/invertase-type recombinase catalytic" evidence="2">
    <location>
        <begin position="3"/>
        <end position="144"/>
    </location>
</feature>
<dbReference type="CDD" id="cd00338">
    <property type="entry name" value="Ser_Recombinase"/>
    <property type="match status" value="1"/>
</dbReference>
<gene>
    <name evidence="4" type="ORF">MTBPR1_140015</name>
</gene>
<dbReference type="InterPro" id="IPR025827">
    <property type="entry name" value="Zn_ribbon_recom_dom"/>
</dbReference>
<keyword evidence="5" id="KW-1185">Reference proteome</keyword>
<dbReference type="AlphaFoldDB" id="A0A1C3RF39"/>